<evidence type="ECO:0000259" key="2">
    <source>
        <dbReference type="Pfam" id="PF01243"/>
    </source>
</evidence>
<dbReference type="PANTHER" id="PTHR42815:SF2">
    <property type="entry name" value="FAD-BINDING, PUTATIVE (AFU_ORTHOLOGUE AFUA_6G07600)-RELATED"/>
    <property type="match status" value="1"/>
</dbReference>
<dbReference type="RefSeq" id="WP_347925747.1">
    <property type="nucleotide sequence ID" value="NZ_CP157199.1"/>
</dbReference>
<name>A0AAU7BX29_9FLAO</name>
<dbReference type="InterPro" id="IPR012349">
    <property type="entry name" value="Split_barrel_FMN-bd"/>
</dbReference>
<reference evidence="3" key="1">
    <citation type="submission" date="2024-05" db="EMBL/GenBank/DDBJ databases">
        <title>Pontimicrobium maritimus sp. nov., isolated form sea water.</title>
        <authorList>
            <person name="Muhammad N."/>
            <person name="Vuong T.Q."/>
            <person name="Han H.L."/>
            <person name="Kim S.-G."/>
        </authorList>
    </citation>
    <scope>NUCLEOTIDE SEQUENCE</scope>
    <source>
        <strain evidence="3">SW4</strain>
    </source>
</reference>
<organism evidence="3">
    <name type="scientific">Pontimicrobium sp. SW4</name>
    <dbReference type="NCBI Taxonomy" id="3153519"/>
    <lineage>
        <taxon>Bacteria</taxon>
        <taxon>Pseudomonadati</taxon>
        <taxon>Bacteroidota</taxon>
        <taxon>Flavobacteriia</taxon>
        <taxon>Flavobacteriales</taxon>
        <taxon>Flavobacteriaceae</taxon>
        <taxon>Pontimicrobium</taxon>
    </lineage>
</organism>
<evidence type="ECO:0000313" key="3">
    <source>
        <dbReference type="EMBL" id="XBG62489.1"/>
    </source>
</evidence>
<evidence type="ECO:0000256" key="1">
    <source>
        <dbReference type="SAM" id="MobiDB-lite"/>
    </source>
</evidence>
<protein>
    <submittedName>
        <fullName evidence="3">Pyridoxamine 5'-phosphate oxidase family protein</fullName>
    </submittedName>
</protein>
<dbReference type="PANTHER" id="PTHR42815">
    <property type="entry name" value="FAD-BINDING, PUTATIVE (AFU_ORTHOLOGUE AFUA_6G07600)-RELATED"/>
    <property type="match status" value="1"/>
</dbReference>
<proteinExistence type="predicted"/>
<dbReference type="EMBL" id="CP157199">
    <property type="protein sequence ID" value="XBG62489.1"/>
    <property type="molecule type" value="Genomic_DNA"/>
</dbReference>
<dbReference type="AlphaFoldDB" id="A0AAU7BX29"/>
<dbReference type="InterPro" id="IPR024029">
    <property type="entry name" value="Pyridox_Oxase_FMN-dep"/>
</dbReference>
<feature type="domain" description="Pyridoxamine 5'-phosphate oxidase N-terminal" evidence="2">
    <location>
        <begin position="34"/>
        <end position="149"/>
    </location>
</feature>
<accession>A0AAU7BX29</accession>
<sequence>MEIQNIDKLRELYEKPKGRAKVKSLPTLEKHSINFISKSPFLIISTSSKQYKMDASPRGGAPGFVKVIDNNTIIIPDAKGNNRVDSLSNITETGQIGLLFLISGVDETLRINGKALISSNKDYLNLFSSERKRPKVCLVVTVEEMFLHCAKALMRSKLWSEETKINRSELPSMGQMMKDQLNDDKPVESQEAMIERYQKDL</sequence>
<dbReference type="SUPFAM" id="SSF50475">
    <property type="entry name" value="FMN-binding split barrel"/>
    <property type="match status" value="1"/>
</dbReference>
<dbReference type="Pfam" id="PF01243">
    <property type="entry name" value="PNPOx_N"/>
    <property type="match status" value="1"/>
</dbReference>
<dbReference type="NCBIfam" id="TIGR04025">
    <property type="entry name" value="PPOX_FMN_DR2398"/>
    <property type="match status" value="1"/>
</dbReference>
<gene>
    <name evidence="3" type="ORF">ABGB03_06180</name>
</gene>
<feature type="compositionally biased region" description="Basic and acidic residues" evidence="1">
    <location>
        <begin position="180"/>
        <end position="201"/>
    </location>
</feature>
<dbReference type="Gene3D" id="2.30.110.10">
    <property type="entry name" value="Electron Transport, Fmn-binding Protein, Chain A"/>
    <property type="match status" value="1"/>
</dbReference>
<feature type="region of interest" description="Disordered" evidence="1">
    <location>
        <begin position="171"/>
        <end position="201"/>
    </location>
</feature>
<dbReference type="InterPro" id="IPR011576">
    <property type="entry name" value="Pyridox_Oxase_N"/>
</dbReference>